<gene>
    <name evidence="1" type="ORF">GTQ34_16105</name>
</gene>
<protein>
    <submittedName>
        <fullName evidence="1">Uncharacterized protein</fullName>
    </submittedName>
</protein>
<sequence length="163" mass="19317">MKFLVFHFFITIICCNQFFCQESKEIDFVILVDGSVINAALGLSFKVVNEESSFTIYPQYHPGNLTFKESDFKNLINSKEKTYWLRFYLLNKESHYDYAVKVHRDWFKERFIVLNINNLKNRRDKKLHKPIERGANYGASIDFGHVAILNLNNEKDPVVVRYH</sequence>
<reference evidence="1" key="1">
    <citation type="submission" date="2020-01" db="EMBL/GenBank/DDBJ databases">
        <title>Muricauda ochracea sp. nov., isolated from a tidal flat of Garorim bay in Korea.</title>
        <authorList>
            <person name="Kim D."/>
            <person name="Yoo Y."/>
            <person name="Kim J.-J."/>
        </authorList>
    </citation>
    <scope>NUCLEOTIDE SEQUENCE</scope>
    <source>
        <strain evidence="1">JGD-17</strain>
    </source>
</reference>
<evidence type="ECO:0000313" key="1">
    <source>
        <dbReference type="EMBL" id="NAY93435.1"/>
    </source>
</evidence>
<keyword evidence="2" id="KW-1185">Reference proteome</keyword>
<evidence type="ECO:0000313" key="2">
    <source>
        <dbReference type="Proteomes" id="UP000667650"/>
    </source>
</evidence>
<proteinExistence type="predicted"/>
<organism evidence="1 2">
    <name type="scientific">Flagellimonas ochracea</name>
    <dbReference type="NCBI Taxonomy" id="2696472"/>
    <lineage>
        <taxon>Bacteria</taxon>
        <taxon>Pseudomonadati</taxon>
        <taxon>Bacteroidota</taxon>
        <taxon>Flavobacteriia</taxon>
        <taxon>Flavobacteriales</taxon>
        <taxon>Flavobacteriaceae</taxon>
        <taxon>Flagellimonas</taxon>
    </lineage>
</organism>
<name>A0A964TEF2_9FLAO</name>
<dbReference type="RefSeq" id="WP_166524845.1">
    <property type="nucleotide sequence ID" value="NZ_JAAABI010000011.1"/>
</dbReference>
<accession>A0A964TEF2</accession>
<dbReference type="EMBL" id="JAAABI010000011">
    <property type="protein sequence ID" value="NAY93435.1"/>
    <property type="molecule type" value="Genomic_DNA"/>
</dbReference>
<comment type="caution">
    <text evidence="1">The sequence shown here is derived from an EMBL/GenBank/DDBJ whole genome shotgun (WGS) entry which is preliminary data.</text>
</comment>
<dbReference type="Proteomes" id="UP000667650">
    <property type="component" value="Unassembled WGS sequence"/>
</dbReference>
<dbReference type="AlphaFoldDB" id="A0A964TEF2"/>